<name>A0A0A9E3T8_ARUDO</name>
<reference evidence="2" key="1">
    <citation type="submission" date="2014-09" db="EMBL/GenBank/DDBJ databases">
        <authorList>
            <person name="Magalhaes I.L.F."/>
            <person name="Oliveira U."/>
            <person name="Santos F.R."/>
            <person name="Vidigal T.H.D.A."/>
            <person name="Brescovit A.D."/>
            <person name="Santos A.J."/>
        </authorList>
    </citation>
    <scope>NUCLEOTIDE SEQUENCE</scope>
    <source>
        <tissue evidence="2">Shoot tissue taken approximately 20 cm above the soil surface</tissue>
    </source>
</reference>
<proteinExistence type="predicted"/>
<feature type="signal peptide" evidence="1">
    <location>
        <begin position="1"/>
        <end position="19"/>
    </location>
</feature>
<accession>A0A0A9E3T8</accession>
<reference evidence="2" key="2">
    <citation type="journal article" date="2015" name="Data Brief">
        <title>Shoot transcriptome of the giant reed, Arundo donax.</title>
        <authorList>
            <person name="Barrero R.A."/>
            <person name="Guerrero F.D."/>
            <person name="Moolhuijzen P."/>
            <person name="Goolsby J.A."/>
            <person name="Tidwell J."/>
            <person name="Bellgard S.E."/>
            <person name="Bellgard M.I."/>
        </authorList>
    </citation>
    <scope>NUCLEOTIDE SEQUENCE</scope>
    <source>
        <tissue evidence="2">Shoot tissue taken approximately 20 cm above the soil surface</tissue>
    </source>
</reference>
<evidence type="ECO:0000256" key="1">
    <source>
        <dbReference type="SAM" id="SignalP"/>
    </source>
</evidence>
<feature type="chain" id="PRO_5002064135" evidence="1">
    <location>
        <begin position="20"/>
        <end position="54"/>
    </location>
</feature>
<dbReference type="EMBL" id="GBRH01204212">
    <property type="protein sequence ID" value="JAD93683.1"/>
    <property type="molecule type" value="Transcribed_RNA"/>
</dbReference>
<dbReference type="AlphaFoldDB" id="A0A0A9E3T8"/>
<protein>
    <submittedName>
        <fullName evidence="2">Uncharacterized protein</fullName>
    </submittedName>
</protein>
<evidence type="ECO:0000313" key="2">
    <source>
        <dbReference type="EMBL" id="JAD93683.1"/>
    </source>
</evidence>
<keyword evidence="1" id="KW-0732">Signal</keyword>
<organism evidence="2">
    <name type="scientific">Arundo donax</name>
    <name type="common">Giant reed</name>
    <name type="synonym">Donax arundinaceus</name>
    <dbReference type="NCBI Taxonomy" id="35708"/>
    <lineage>
        <taxon>Eukaryota</taxon>
        <taxon>Viridiplantae</taxon>
        <taxon>Streptophyta</taxon>
        <taxon>Embryophyta</taxon>
        <taxon>Tracheophyta</taxon>
        <taxon>Spermatophyta</taxon>
        <taxon>Magnoliopsida</taxon>
        <taxon>Liliopsida</taxon>
        <taxon>Poales</taxon>
        <taxon>Poaceae</taxon>
        <taxon>PACMAD clade</taxon>
        <taxon>Arundinoideae</taxon>
        <taxon>Arundineae</taxon>
        <taxon>Arundo</taxon>
    </lineage>
</organism>
<sequence length="54" mass="6276">MVHLGLALDLWWLVRIRWGHLEGENKSASHVISFIGSDDDLKVHQITLAIWKRN</sequence>